<keyword evidence="5" id="KW-1185">Reference proteome</keyword>
<dbReference type="CDD" id="cd00010">
    <property type="entry name" value="AAI_LTSS"/>
    <property type="match status" value="1"/>
</dbReference>
<proteinExistence type="predicted"/>
<feature type="chain" id="PRO_5042897627" description="Bifunctional inhibitor/plant lipid transfer protein/seed storage helical domain-containing protein" evidence="2">
    <location>
        <begin position="24"/>
        <end position="216"/>
    </location>
</feature>
<keyword evidence="2" id="KW-0732">Signal</keyword>
<gene>
    <name evidence="4" type="ORF">Scep_030274</name>
</gene>
<evidence type="ECO:0000313" key="4">
    <source>
        <dbReference type="EMBL" id="KAK9083803.1"/>
    </source>
</evidence>
<dbReference type="PANTHER" id="PTHR35747:SF2">
    <property type="entry name" value="NON-SPECIFIC LIPID TRANSFER PROTEIN GPI-ANCHORED 25"/>
    <property type="match status" value="1"/>
</dbReference>
<evidence type="ECO:0000259" key="3">
    <source>
        <dbReference type="Pfam" id="PF14368"/>
    </source>
</evidence>
<dbReference type="InterPro" id="IPR053353">
    <property type="entry name" value="Plant_LTP_GPI-anchored"/>
</dbReference>
<evidence type="ECO:0000256" key="1">
    <source>
        <dbReference type="SAM" id="MobiDB-lite"/>
    </source>
</evidence>
<evidence type="ECO:0000313" key="5">
    <source>
        <dbReference type="Proteomes" id="UP001419268"/>
    </source>
</evidence>
<feature type="signal peptide" evidence="2">
    <location>
        <begin position="1"/>
        <end position="23"/>
    </location>
</feature>
<dbReference type="Gene3D" id="1.10.110.10">
    <property type="entry name" value="Plant lipid-transfer and hydrophobic proteins"/>
    <property type="match status" value="1"/>
</dbReference>
<dbReference type="Proteomes" id="UP001419268">
    <property type="component" value="Unassembled WGS sequence"/>
</dbReference>
<name>A0AAP0HD09_9MAGN</name>
<accession>A0AAP0HD09</accession>
<dbReference type="PANTHER" id="PTHR35747">
    <property type="entry name" value="BIFUNCTIONAL INHIBITOR/LIPID-TRANSFER PROTEIN/SEED STORAGE 2S ALBUMIN SUPERFAMILY PROTEIN"/>
    <property type="match status" value="1"/>
</dbReference>
<protein>
    <recommendedName>
        <fullName evidence="3">Bifunctional inhibitor/plant lipid transfer protein/seed storage helical domain-containing protein</fullName>
    </recommendedName>
</protein>
<organism evidence="4 5">
    <name type="scientific">Stephania cephalantha</name>
    <dbReference type="NCBI Taxonomy" id="152367"/>
    <lineage>
        <taxon>Eukaryota</taxon>
        <taxon>Viridiplantae</taxon>
        <taxon>Streptophyta</taxon>
        <taxon>Embryophyta</taxon>
        <taxon>Tracheophyta</taxon>
        <taxon>Spermatophyta</taxon>
        <taxon>Magnoliopsida</taxon>
        <taxon>Ranunculales</taxon>
        <taxon>Menispermaceae</taxon>
        <taxon>Menispermoideae</taxon>
        <taxon>Cissampelideae</taxon>
        <taxon>Stephania</taxon>
    </lineage>
</organism>
<dbReference type="InterPro" id="IPR036312">
    <property type="entry name" value="Bifun_inhib/LTP/seed_sf"/>
</dbReference>
<feature type="domain" description="Bifunctional inhibitor/plant lipid transfer protein/seed storage helical" evidence="3">
    <location>
        <begin position="28"/>
        <end position="113"/>
    </location>
</feature>
<evidence type="ECO:0000256" key="2">
    <source>
        <dbReference type="SAM" id="SignalP"/>
    </source>
</evidence>
<dbReference type="AlphaFoldDB" id="A0AAP0HD09"/>
<sequence length="216" mass="21972">MNFVARVLLLLLLSAAHPALTAAHPTTVAAHAAPPENLGACADQLMATAPCLTYISSPPNNFASAPSKPCCGVYSAAFDTGAASCFCILLRRPQLLGFPLNVTKILSLDALCVNGSRSSGRGSAKPVVPLGSLCEGPVTSPPPVQVVRTEPAASPPAPTMPSLPAPAAPSLPPEGRELGLAPSPAEPMEMDAMDSGGYQLLPGIILTLVSSIAYIL</sequence>
<feature type="compositionally biased region" description="Pro residues" evidence="1">
    <location>
        <begin position="153"/>
        <end position="172"/>
    </location>
</feature>
<dbReference type="SUPFAM" id="SSF47699">
    <property type="entry name" value="Bifunctional inhibitor/lipid-transfer protein/seed storage 2S albumin"/>
    <property type="match status" value="1"/>
</dbReference>
<dbReference type="EMBL" id="JBBNAG010000013">
    <property type="protein sequence ID" value="KAK9083803.1"/>
    <property type="molecule type" value="Genomic_DNA"/>
</dbReference>
<reference evidence="4 5" key="1">
    <citation type="submission" date="2024-01" db="EMBL/GenBank/DDBJ databases">
        <title>Genome assemblies of Stephania.</title>
        <authorList>
            <person name="Yang L."/>
        </authorList>
    </citation>
    <scope>NUCLEOTIDE SEQUENCE [LARGE SCALE GENOMIC DNA]</scope>
    <source>
        <strain evidence="4">JXDWG</strain>
        <tissue evidence="4">Leaf</tissue>
    </source>
</reference>
<dbReference type="Pfam" id="PF14368">
    <property type="entry name" value="LTP_2"/>
    <property type="match status" value="1"/>
</dbReference>
<dbReference type="InterPro" id="IPR016140">
    <property type="entry name" value="Bifunc_inhib/LTP/seed_store"/>
</dbReference>
<feature type="region of interest" description="Disordered" evidence="1">
    <location>
        <begin position="148"/>
        <end position="191"/>
    </location>
</feature>
<comment type="caution">
    <text evidence="4">The sequence shown here is derived from an EMBL/GenBank/DDBJ whole genome shotgun (WGS) entry which is preliminary data.</text>
</comment>